<dbReference type="EMBL" id="LDOU01000012">
    <property type="protein sequence ID" value="KLV09396.1"/>
    <property type="molecule type" value="Genomic_DNA"/>
</dbReference>
<keyword evidence="1" id="KW-0732">Signal</keyword>
<sequence>MKKHLTLIGFMTALFIAVVGCSEQNIPQEGVKYTVVKTPTPDAASVVEVFSLGCGHCRNMEKMLPDIQKLAGVNIEQVHVTFNQGAQVAAYMYYTAFIQTDGKPSPELKEDLFRFIQEDSTALSEDERQTALNAIFDKYKLQSPFQLSESQREEVYQHLTQANQLEANAGITSVPTFLVKGKYLVQNSEHESLEDLANTIRYLSEKQ</sequence>
<evidence type="ECO:0000313" key="5">
    <source>
        <dbReference type="Proteomes" id="UP000035909"/>
    </source>
</evidence>
<protein>
    <submittedName>
        <fullName evidence="4">Peptide permease</fullName>
    </submittedName>
</protein>
<proteinExistence type="predicted"/>
<dbReference type="InterPro" id="IPR023205">
    <property type="entry name" value="DsbA/DsbL"/>
</dbReference>
<feature type="domain" description="Thioredoxin-like fold" evidence="3">
    <location>
        <begin position="44"/>
        <end position="195"/>
    </location>
</feature>
<dbReference type="AlphaFoldDB" id="A0A0J1HCP7"/>
<evidence type="ECO:0000256" key="1">
    <source>
        <dbReference type="ARBA" id="ARBA00022729"/>
    </source>
</evidence>
<dbReference type="PANTHER" id="PTHR35891:SF3">
    <property type="entry name" value="THIOL:DISULFIDE INTERCHANGE PROTEIN DSBL"/>
    <property type="match status" value="1"/>
</dbReference>
<dbReference type="InterPro" id="IPR036249">
    <property type="entry name" value="Thioredoxin-like_sf"/>
</dbReference>
<dbReference type="PROSITE" id="PS51257">
    <property type="entry name" value="PROKAR_LIPOPROTEIN"/>
    <property type="match status" value="1"/>
</dbReference>
<evidence type="ECO:0000259" key="3">
    <source>
        <dbReference type="Pfam" id="PF13462"/>
    </source>
</evidence>
<dbReference type="PATRIC" id="fig|320778.3.peg.2457"/>
<dbReference type="RefSeq" id="WP_047885345.1">
    <property type="nucleotide sequence ID" value="NZ_CP071325.1"/>
</dbReference>
<reference evidence="4 5" key="1">
    <citation type="submission" date="2015-05" db="EMBL/GenBank/DDBJ databases">
        <title>Photobacterium galathea sp. nov.</title>
        <authorList>
            <person name="Machado H."/>
            <person name="Gram L."/>
        </authorList>
    </citation>
    <scope>NUCLEOTIDE SEQUENCE [LARGE SCALE GENOMIC DNA]</scope>
    <source>
        <strain evidence="4 5">DSM 22954</strain>
    </source>
</reference>
<dbReference type="Pfam" id="PF13462">
    <property type="entry name" value="Thioredoxin_4"/>
    <property type="match status" value="1"/>
</dbReference>
<keyword evidence="2" id="KW-0676">Redox-active center</keyword>
<organism evidence="4 5">
    <name type="scientific">Photobacterium ganghwense</name>
    <dbReference type="NCBI Taxonomy" id="320778"/>
    <lineage>
        <taxon>Bacteria</taxon>
        <taxon>Pseudomonadati</taxon>
        <taxon>Pseudomonadota</taxon>
        <taxon>Gammaproteobacteria</taxon>
        <taxon>Vibrionales</taxon>
        <taxon>Vibrionaceae</taxon>
        <taxon>Photobacterium</taxon>
    </lineage>
</organism>
<accession>A0A0J1HCP7</accession>
<dbReference type="InterPro" id="IPR012336">
    <property type="entry name" value="Thioredoxin-like_fold"/>
</dbReference>
<evidence type="ECO:0000313" key="4">
    <source>
        <dbReference type="EMBL" id="KLV09396.1"/>
    </source>
</evidence>
<dbReference type="PANTHER" id="PTHR35891">
    <property type="entry name" value="THIOL:DISULFIDE INTERCHANGE PROTEIN DSBA"/>
    <property type="match status" value="1"/>
</dbReference>
<dbReference type="InterPro" id="IPR017937">
    <property type="entry name" value="Thioredoxin_CS"/>
</dbReference>
<dbReference type="PROSITE" id="PS00194">
    <property type="entry name" value="THIOREDOXIN_1"/>
    <property type="match status" value="1"/>
</dbReference>
<dbReference type="InterPro" id="IPR050824">
    <property type="entry name" value="Thiol_disulfide_DsbA"/>
</dbReference>
<dbReference type="Gene3D" id="3.40.30.10">
    <property type="entry name" value="Glutaredoxin"/>
    <property type="match status" value="1"/>
</dbReference>
<dbReference type="OrthoDB" id="6397986at2"/>
<dbReference type="CDD" id="cd03019">
    <property type="entry name" value="DsbA_DsbA"/>
    <property type="match status" value="1"/>
</dbReference>
<comment type="caution">
    <text evidence="4">The sequence shown here is derived from an EMBL/GenBank/DDBJ whole genome shotgun (WGS) entry which is preliminary data.</text>
</comment>
<dbReference type="STRING" id="320778.ABT57_11285"/>
<keyword evidence="5" id="KW-1185">Reference proteome</keyword>
<evidence type="ECO:0000256" key="2">
    <source>
        <dbReference type="ARBA" id="ARBA00023284"/>
    </source>
</evidence>
<gene>
    <name evidence="4" type="ORF">ABT57_11285</name>
</gene>
<dbReference type="SUPFAM" id="SSF52833">
    <property type="entry name" value="Thioredoxin-like"/>
    <property type="match status" value="1"/>
</dbReference>
<dbReference type="Proteomes" id="UP000035909">
    <property type="component" value="Unassembled WGS sequence"/>
</dbReference>
<name>A0A0J1HCP7_9GAMM</name>